<keyword evidence="7 10" id="KW-0472">Membrane</keyword>
<keyword evidence="2" id="KW-1003">Cell membrane</keyword>
<keyword evidence="5" id="KW-0552">Olfaction</keyword>
<feature type="transmembrane region" description="Helical" evidence="10">
    <location>
        <begin position="453"/>
        <end position="472"/>
    </location>
</feature>
<dbReference type="Pfam" id="PF02949">
    <property type="entry name" value="7tm_6"/>
    <property type="match status" value="2"/>
</dbReference>
<dbReference type="RefSeq" id="XP_017889271.2">
    <property type="nucleotide sequence ID" value="XM_018033782.2"/>
</dbReference>
<keyword evidence="9" id="KW-0807">Transducer</keyword>
<dbReference type="AlphaFoldDB" id="A0AAJ7NDM7"/>
<feature type="transmembrane region" description="Helical" evidence="10">
    <location>
        <begin position="95"/>
        <end position="119"/>
    </location>
</feature>
<gene>
    <name evidence="12" type="primary">LOC108630467</name>
</gene>
<evidence type="ECO:0000256" key="6">
    <source>
        <dbReference type="ARBA" id="ARBA00022989"/>
    </source>
</evidence>
<dbReference type="GO" id="GO:0005886">
    <property type="term" value="C:plasma membrane"/>
    <property type="evidence" value="ECO:0007669"/>
    <property type="project" value="UniProtKB-SubCell"/>
</dbReference>
<name>A0AAJ7NDM7_9HYME</name>
<accession>A0AAJ7NDM7</accession>
<feature type="transmembrane region" description="Helical" evidence="10">
    <location>
        <begin position="412"/>
        <end position="433"/>
    </location>
</feature>
<dbReference type="InterPro" id="IPR004117">
    <property type="entry name" value="7tm6_olfct_rcpt"/>
</dbReference>
<dbReference type="PANTHER" id="PTHR21137">
    <property type="entry name" value="ODORANT RECEPTOR"/>
    <property type="match status" value="1"/>
</dbReference>
<feature type="transmembrane region" description="Helical" evidence="10">
    <location>
        <begin position="140"/>
        <end position="159"/>
    </location>
</feature>
<evidence type="ECO:0000256" key="7">
    <source>
        <dbReference type="ARBA" id="ARBA00023136"/>
    </source>
</evidence>
<evidence type="ECO:0000256" key="3">
    <source>
        <dbReference type="ARBA" id="ARBA00022606"/>
    </source>
</evidence>
<dbReference type="GeneID" id="108630467"/>
<organism evidence="11 12">
    <name type="scientific">Ceratina calcarata</name>
    <dbReference type="NCBI Taxonomy" id="156304"/>
    <lineage>
        <taxon>Eukaryota</taxon>
        <taxon>Metazoa</taxon>
        <taxon>Ecdysozoa</taxon>
        <taxon>Arthropoda</taxon>
        <taxon>Hexapoda</taxon>
        <taxon>Insecta</taxon>
        <taxon>Pterygota</taxon>
        <taxon>Neoptera</taxon>
        <taxon>Endopterygota</taxon>
        <taxon>Hymenoptera</taxon>
        <taxon>Apocrita</taxon>
        <taxon>Aculeata</taxon>
        <taxon>Apoidea</taxon>
        <taxon>Anthophila</taxon>
        <taxon>Apidae</taxon>
        <taxon>Ceratina</taxon>
        <taxon>Zadontomerus</taxon>
    </lineage>
</organism>
<evidence type="ECO:0000256" key="8">
    <source>
        <dbReference type="ARBA" id="ARBA00023170"/>
    </source>
</evidence>
<evidence type="ECO:0000256" key="9">
    <source>
        <dbReference type="ARBA" id="ARBA00023224"/>
    </source>
</evidence>
<evidence type="ECO:0000256" key="4">
    <source>
        <dbReference type="ARBA" id="ARBA00022692"/>
    </source>
</evidence>
<dbReference type="GO" id="GO:0005549">
    <property type="term" value="F:odorant binding"/>
    <property type="evidence" value="ECO:0007669"/>
    <property type="project" value="InterPro"/>
</dbReference>
<sequence>MVVSAAGIFIPTSLELYVSMKKKDMDAVIECLPHLIATVTSVVKILNLYFYRENFKRMFGMTVAVWHRLNSGELTVLEEITARGSRVAQLYRNTLLIFTVLFVSVPMLFPIMDVIAPLNETRPRQQMLRVNYVAFDADEYFFYVYIQLSWSAVVVVSIIVTVDSLYIVIIHHNSGLFAVCGYKLQNVTKNRDAQLENESRMYGKFRECVLAHKEAIEFYDALNQSSRNSYLLQVGLNMMGISVTAVQTVVNLDKPEEAIRTGIFLGAEQFHLFVISLPGQVLIDHCSQLAEDIYGSTWYKVPVRIQRMLYTMQIRSSRRSALTAGGLYEMNIENFGITFKTCMSYFTMLMSLKELSHSEVAVGFRKRKMHPLEDGESRTVNGASSLDIFDIPHYAELKRFLRFAGQDPRQHAATRIAIMVAIVISTSGVIIPSSLEVYLSLRRNDMDAVIECLPHLIASVISLVKIVNLYLYRENLKNMFDMITAEWHRLGSKEFVVLETVTAEGSLVARLYRNSLLFVLVLFVTVPLLPPLLDVIIPLNETRPRPQTMRVNYVLFDADDYFFYVYLQLSWSATVVVTVIVTVDSLYTLIIYHNSALFAVCGFKVQEATKNEVSVTDDDSEVFERFRECVTVHKRALLFYDILYKSSSNSYLFQVGLNMMGITATAVQTMANLDKPEEALRTGFFLGGEQFHLFVISWPGQILIDYSSQLEDDMYVSSSHSHITYQLRVVQYLIDKSMYESGLYASTFEAPCPLISHPRVVSSLRINDKNYLPRQNAAPADSRGFVSRRLINAR</sequence>
<feature type="transmembrane region" description="Helical" evidence="10">
    <location>
        <begin position="516"/>
        <end position="539"/>
    </location>
</feature>
<feature type="transmembrane region" description="Helical" evidence="10">
    <location>
        <begin position="561"/>
        <end position="583"/>
    </location>
</feature>
<comment type="subcellular location">
    <subcellularLocation>
        <location evidence="1">Cell membrane</location>
        <topology evidence="1">Multi-pass membrane protein</topology>
    </subcellularLocation>
</comment>
<feature type="transmembrane region" description="Helical" evidence="10">
    <location>
        <begin position="27"/>
        <end position="51"/>
    </location>
</feature>
<dbReference type="KEGG" id="ccal:108630467"/>
<evidence type="ECO:0000313" key="12">
    <source>
        <dbReference type="RefSeq" id="XP_017889271.2"/>
    </source>
</evidence>
<keyword evidence="3" id="KW-0716">Sensory transduction</keyword>
<keyword evidence="4 10" id="KW-0812">Transmembrane</keyword>
<protein>
    <submittedName>
        <fullName evidence="12">Uncharacterized protein LOC108630467</fullName>
    </submittedName>
</protein>
<evidence type="ECO:0000256" key="5">
    <source>
        <dbReference type="ARBA" id="ARBA00022725"/>
    </source>
</evidence>
<keyword evidence="11" id="KW-1185">Reference proteome</keyword>
<evidence type="ECO:0000256" key="2">
    <source>
        <dbReference type="ARBA" id="ARBA00022475"/>
    </source>
</evidence>
<dbReference type="PANTHER" id="PTHR21137:SF35">
    <property type="entry name" value="ODORANT RECEPTOR 19A-RELATED"/>
    <property type="match status" value="1"/>
</dbReference>
<dbReference type="GO" id="GO:0007165">
    <property type="term" value="P:signal transduction"/>
    <property type="evidence" value="ECO:0007669"/>
    <property type="project" value="UniProtKB-KW"/>
</dbReference>
<reference evidence="12" key="1">
    <citation type="submission" date="2025-08" db="UniProtKB">
        <authorList>
            <consortium name="RefSeq"/>
        </authorList>
    </citation>
    <scope>IDENTIFICATION</scope>
    <source>
        <tissue evidence="12">Whole body</tissue>
    </source>
</reference>
<dbReference type="GO" id="GO:0004984">
    <property type="term" value="F:olfactory receptor activity"/>
    <property type="evidence" value="ECO:0007669"/>
    <property type="project" value="InterPro"/>
</dbReference>
<evidence type="ECO:0000313" key="11">
    <source>
        <dbReference type="Proteomes" id="UP000694925"/>
    </source>
</evidence>
<proteinExistence type="predicted"/>
<keyword evidence="6 10" id="KW-1133">Transmembrane helix</keyword>
<evidence type="ECO:0000256" key="1">
    <source>
        <dbReference type="ARBA" id="ARBA00004651"/>
    </source>
</evidence>
<dbReference type="Proteomes" id="UP000694925">
    <property type="component" value="Unplaced"/>
</dbReference>
<keyword evidence="8" id="KW-0675">Receptor</keyword>
<evidence type="ECO:0000256" key="10">
    <source>
        <dbReference type="SAM" id="Phobius"/>
    </source>
</evidence>